<organism evidence="2 3">
    <name type="scientific">Streptomyces spiralis</name>
    <dbReference type="NCBI Taxonomy" id="66376"/>
    <lineage>
        <taxon>Bacteria</taxon>
        <taxon>Bacillati</taxon>
        <taxon>Actinomycetota</taxon>
        <taxon>Actinomycetes</taxon>
        <taxon>Kitasatosporales</taxon>
        <taxon>Streptomycetaceae</taxon>
        <taxon>Streptomyces</taxon>
    </lineage>
</organism>
<dbReference type="CDD" id="cd00531">
    <property type="entry name" value="NTF2_like"/>
    <property type="match status" value="1"/>
</dbReference>
<dbReference type="SUPFAM" id="SSF54427">
    <property type="entry name" value="NTF2-like"/>
    <property type="match status" value="1"/>
</dbReference>
<name>A0A919DS54_9ACTN</name>
<feature type="domain" description="SnoaL-like" evidence="1">
    <location>
        <begin position="23"/>
        <end position="153"/>
    </location>
</feature>
<proteinExistence type="predicted"/>
<dbReference type="AlphaFoldDB" id="A0A919DS54"/>
<dbReference type="InterPro" id="IPR032710">
    <property type="entry name" value="NTF2-like_dom_sf"/>
</dbReference>
<dbReference type="RefSeq" id="WP_189901460.1">
    <property type="nucleotide sequence ID" value="NZ_BNBC01000015.1"/>
</dbReference>
<reference evidence="2" key="1">
    <citation type="journal article" date="2014" name="Int. J. Syst. Evol. Microbiol.">
        <title>Complete genome sequence of Corynebacterium casei LMG S-19264T (=DSM 44701T), isolated from a smear-ripened cheese.</title>
        <authorList>
            <consortium name="US DOE Joint Genome Institute (JGI-PGF)"/>
            <person name="Walter F."/>
            <person name="Albersmeier A."/>
            <person name="Kalinowski J."/>
            <person name="Ruckert C."/>
        </authorList>
    </citation>
    <scope>NUCLEOTIDE SEQUENCE</scope>
    <source>
        <strain evidence="2">JCM 3302</strain>
    </source>
</reference>
<dbReference type="InterPro" id="IPR037401">
    <property type="entry name" value="SnoaL-like"/>
</dbReference>
<dbReference type="Gene3D" id="3.10.450.50">
    <property type="match status" value="1"/>
</dbReference>
<evidence type="ECO:0000259" key="1">
    <source>
        <dbReference type="Pfam" id="PF13577"/>
    </source>
</evidence>
<comment type="caution">
    <text evidence="2">The sequence shown here is derived from an EMBL/GenBank/DDBJ whole genome shotgun (WGS) entry which is preliminary data.</text>
</comment>
<reference evidence="2" key="2">
    <citation type="submission" date="2020-09" db="EMBL/GenBank/DDBJ databases">
        <authorList>
            <person name="Sun Q."/>
            <person name="Ohkuma M."/>
        </authorList>
    </citation>
    <scope>NUCLEOTIDE SEQUENCE</scope>
    <source>
        <strain evidence="2">JCM 3302</strain>
    </source>
</reference>
<protein>
    <recommendedName>
        <fullName evidence="1">SnoaL-like domain-containing protein</fullName>
    </recommendedName>
</protein>
<sequence>MEHSTPEPPKPPKPPEFLESLEHLLAERACERLVIDFVHRLDLGDPGSVAELFTQDGVWEWPPPGDGRRVQGRDALRAYFASRPADRLSRRLMSNIVVTVTSPDTATAVSYFTTYRVDGHQGGMVPAGPPVQIGHYEDRFRRVSGAWLLTSRTLHLPFGGPTPVDPGQEPGR</sequence>
<dbReference type="Pfam" id="PF13577">
    <property type="entry name" value="SnoaL_4"/>
    <property type="match status" value="1"/>
</dbReference>
<evidence type="ECO:0000313" key="3">
    <source>
        <dbReference type="Proteomes" id="UP000641386"/>
    </source>
</evidence>
<dbReference type="Proteomes" id="UP000641386">
    <property type="component" value="Unassembled WGS sequence"/>
</dbReference>
<evidence type="ECO:0000313" key="2">
    <source>
        <dbReference type="EMBL" id="GHE77671.1"/>
    </source>
</evidence>
<accession>A0A919DS54</accession>
<gene>
    <name evidence="2" type="ORF">GCM10014715_36200</name>
</gene>
<keyword evidence="3" id="KW-1185">Reference proteome</keyword>
<dbReference type="EMBL" id="BNBC01000015">
    <property type="protein sequence ID" value="GHE77671.1"/>
    <property type="molecule type" value="Genomic_DNA"/>
</dbReference>